<evidence type="ECO:0000256" key="1">
    <source>
        <dbReference type="SAM" id="Phobius"/>
    </source>
</evidence>
<keyword evidence="1" id="KW-1133">Transmembrane helix</keyword>
<keyword evidence="1" id="KW-0472">Membrane</keyword>
<dbReference type="RefSeq" id="WP_201858358.1">
    <property type="nucleotide sequence ID" value="NZ_JAERRG010000055.1"/>
</dbReference>
<reference evidence="3 4" key="1">
    <citation type="submission" date="2021-01" db="EMBL/GenBank/DDBJ databases">
        <title>WGS of actinomycetes isolated from Thailand.</title>
        <authorList>
            <person name="Thawai C."/>
        </authorList>
    </citation>
    <scope>NUCLEOTIDE SEQUENCE [LARGE SCALE GENOMIC DNA]</scope>
    <source>
        <strain evidence="3 4">CA3R110</strain>
    </source>
</reference>
<feature type="transmembrane region" description="Helical" evidence="1">
    <location>
        <begin position="79"/>
        <end position="97"/>
    </location>
</feature>
<dbReference type="EMBL" id="JAERRG010000055">
    <property type="protein sequence ID" value="MBL1120600.1"/>
    <property type="molecule type" value="Genomic_DNA"/>
</dbReference>
<organism evidence="3 4">
    <name type="scientific">Streptomyces endocoffeicus</name>
    <dbReference type="NCBI Taxonomy" id="2898945"/>
    <lineage>
        <taxon>Bacteria</taxon>
        <taxon>Bacillati</taxon>
        <taxon>Actinomycetota</taxon>
        <taxon>Actinomycetes</taxon>
        <taxon>Kitasatosporales</taxon>
        <taxon>Streptomycetaceae</taxon>
        <taxon>Streptomyces</taxon>
    </lineage>
</organism>
<name>A0ABS1Q8C4_9ACTN</name>
<evidence type="ECO:0008006" key="5">
    <source>
        <dbReference type="Google" id="ProtNLM"/>
    </source>
</evidence>
<gene>
    <name evidence="3" type="ORF">JK364_51200</name>
</gene>
<keyword evidence="4" id="KW-1185">Reference proteome</keyword>
<dbReference type="Proteomes" id="UP000621510">
    <property type="component" value="Unassembled WGS sequence"/>
</dbReference>
<evidence type="ECO:0000256" key="2">
    <source>
        <dbReference type="SAM" id="SignalP"/>
    </source>
</evidence>
<evidence type="ECO:0000313" key="4">
    <source>
        <dbReference type="Proteomes" id="UP000621510"/>
    </source>
</evidence>
<evidence type="ECO:0000313" key="3">
    <source>
        <dbReference type="EMBL" id="MBL1120600.1"/>
    </source>
</evidence>
<feature type="chain" id="PRO_5045480584" description="Integral membrane protein" evidence="2">
    <location>
        <begin position="20"/>
        <end position="98"/>
    </location>
</feature>
<proteinExistence type="predicted"/>
<keyword evidence="1" id="KW-0812">Transmembrane</keyword>
<feature type="signal peptide" evidence="2">
    <location>
        <begin position="1"/>
        <end position="19"/>
    </location>
</feature>
<protein>
    <recommendedName>
        <fullName evidence="5">Integral membrane protein</fullName>
    </recommendedName>
</protein>
<sequence length="98" mass="10159">MITALLLFLSALAGEVAHAAYAVVCVELRGAPVTCPGGFNPFDSWLSFSLLVAFGGLLTMGISAWINAVCANAATTTRLMLSLGVGWSIWGMVAPLLT</sequence>
<feature type="transmembrane region" description="Helical" evidence="1">
    <location>
        <begin position="46"/>
        <end position="67"/>
    </location>
</feature>
<keyword evidence="2" id="KW-0732">Signal</keyword>
<accession>A0ABS1Q8C4</accession>
<comment type="caution">
    <text evidence="3">The sequence shown here is derived from an EMBL/GenBank/DDBJ whole genome shotgun (WGS) entry which is preliminary data.</text>
</comment>